<protein>
    <submittedName>
        <fullName evidence="2">Methylmalonyl-CoA mutase</fullName>
    </submittedName>
</protein>
<name>A0A939G941_9BACT</name>
<dbReference type="Gene3D" id="3.20.20.240">
    <property type="entry name" value="Methylmalonyl-CoA mutase"/>
    <property type="match status" value="1"/>
</dbReference>
<dbReference type="Proteomes" id="UP000664795">
    <property type="component" value="Unassembled WGS sequence"/>
</dbReference>
<evidence type="ECO:0000259" key="1">
    <source>
        <dbReference type="Pfam" id="PF01642"/>
    </source>
</evidence>
<comment type="caution">
    <text evidence="2">The sequence shown here is derived from an EMBL/GenBank/DDBJ whole genome shotgun (WGS) entry which is preliminary data.</text>
</comment>
<accession>A0A939G941</accession>
<evidence type="ECO:0000313" key="3">
    <source>
        <dbReference type="Proteomes" id="UP000664795"/>
    </source>
</evidence>
<dbReference type="InterPro" id="IPR016176">
    <property type="entry name" value="Cbl-dep_enz_cat"/>
</dbReference>
<gene>
    <name evidence="2" type="ORF">J2I48_27175</name>
</gene>
<dbReference type="PANTHER" id="PTHR48101">
    <property type="entry name" value="METHYLMALONYL-COA MUTASE, MITOCHONDRIAL-RELATED"/>
    <property type="match status" value="1"/>
</dbReference>
<dbReference type="SUPFAM" id="SSF51703">
    <property type="entry name" value="Cobalamin (vitamin B12)-dependent enzymes"/>
    <property type="match status" value="1"/>
</dbReference>
<dbReference type="InterPro" id="IPR006099">
    <property type="entry name" value="MeMalonylCoA_mutase_a/b_cat"/>
</dbReference>
<organism evidence="2 3">
    <name type="scientific">Fibrella aquatilis</name>
    <dbReference type="NCBI Taxonomy" id="2817059"/>
    <lineage>
        <taxon>Bacteria</taxon>
        <taxon>Pseudomonadati</taxon>
        <taxon>Bacteroidota</taxon>
        <taxon>Cytophagia</taxon>
        <taxon>Cytophagales</taxon>
        <taxon>Spirosomataceae</taxon>
        <taxon>Fibrella</taxon>
    </lineage>
</organism>
<evidence type="ECO:0000313" key="2">
    <source>
        <dbReference type="EMBL" id="MBO0934722.1"/>
    </source>
</evidence>
<dbReference type="GO" id="GO:0016866">
    <property type="term" value="F:intramolecular transferase activity"/>
    <property type="evidence" value="ECO:0007669"/>
    <property type="project" value="InterPro"/>
</dbReference>
<keyword evidence="3" id="KW-1185">Reference proteome</keyword>
<dbReference type="PANTHER" id="PTHR48101:SF1">
    <property type="entry name" value="METHYLMALONYL-COA MUTASE, LARGE SUBUNIT"/>
    <property type="match status" value="1"/>
</dbReference>
<dbReference type="EMBL" id="JAFMYU010000036">
    <property type="protein sequence ID" value="MBO0934722.1"/>
    <property type="molecule type" value="Genomic_DNA"/>
</dbReference>
<sequence length="441" mass="47909">MPTSFSAPFPAATHADWLAQVQKDLKDPNAYESLRWPTPEGFTAEPYYTAEQLASLPLAQIQAVQKSAPGWLNTPFYAITDEKTDNATLRDALASGAEALVLQLRANADLPHLLAGIKLSDTPVFFHVEGDIVVFLERLRQLAPYQLRGGIMTHHANLPEAHTLTADSPLFRIVTINGGAFHHAGATATQELAFTLAQLADMYDSLTASGLAVDQLVPKTTITLAVGTSYFMEIAKLRALRVLLARFTNAYALSSPTSFPPFFLTCTTSPFYEATATPYTNLLRATTEAMAAVIGGCDALSVRPYNAVLNAQNEFSHRIARNVSVLLKAESYLDKVADPSAGSYYIESLTHQLIEAAWTLFLQVESIGGFAKAAETGFIKNELDAAYQAKIQAVTNGRTLVGVTKFRHDEGEQTKPASQSIAQSEGDFTGLNNRRLAESFE</sequence>
<dbReference type="RefSeq" id="WP_207338687.1">
    <property type="nucleotide sequence ID" value="NZ_JAFMYU010000036.1"/>
</dbReference>
<dbReference type="AlphaFoldDB" id="A0A939G941"/>
<dbReference type="GO" id="GO:0031419">
    <property type="term" value="F:cobalamin binding"/>
    <property type="evidence" value="ECO:0007669"/>
    <property type="project" value="InterPro"/>
</dbReference>
<proteinExistence type="predicted"/>
<reference evidence="2 3" key="1">
    <citation type="submission" date="2021-03" db="EMBL/GenBank/DDBJ databases">
        <title>Fibrella sp. HMF5036 genome sequencing and assembly.</title>
        <authorList>
            <person name="Kang H."/>
            <person name="Kim H."/>
            <person name="Bae S."/>
            <person name="Joh K."/>
        </authorList>
    </citation>
    <scope>NUCLEOTIDE SEQUENCE [LARGE SCALE GENOMIC DNA]</scope>
    <source>
        <strain evidence="2 3">HMF5036</strain>
    </source>
</reference>
<dbReference type="Pfam" id="PF01642">
    <property type="entry name" value="MM_CoA_mutase"/>
    <property type="match status" value="1"/>
</dbReference>
<feature type="domain" description="Methylmalonyl-CoA mutase alpha/beta chain catalytic" evidence="1">
    <location>
        <begin position="166"/>
        <end position="416"/>
    </location>
</feature>